<reference evidence="1" key="1">
    <citation type="journal article" date="2019" name="PLoS Negl. Trop. Dis.">
        <title>Revisiting the worldwide diversity of Leptospira species in the environment.</title>
        <authorList>
            <person name="Vincent A.T."/>
            <person name="Schiettekatte O."/>
            <person name="Bourhy P."/>
            <person name="Veyrier F.J."/>
            <person name="Picardeau M."/>
        </authorList>
    </citation>
    <scope>NUCLEOTIDE SEQUENCE [LARGE SCALE GENOMIC DNA]</scope>
    <source>
        <strain evidence="1">SCS5</strain>
    </source>
</reference>
<dbReference type="EMBL" id="RQEV01000003">
    <property type="protein sequence ID" value="TGK20845.1"/>
    <property type="molecule type" value="Genomic_DNA"/>
</dbReference>
<proteinExistence type="predicted"/>
<dbReference type="Proteomes" id="UP000297855">
    <property type="component" value="Unassembled WGS sequence"/>
</dbReference>
<sequence length="62" mass="7013">MMRRRLLYLSIGIFLFLSACNLMHKHNNNQDSMLLLVAAWLSSNPCQNQSGLVICIPPGVRL</sequence>
<accession>A0A4R9GSR9</accession>
<organism evidence="1 2">
    <name type="scientific">Leptospira fluminis</name>
    <dbReference type="NCBI Taxonomy" id="2484979"/>
    <lineage>
        <taxon>Bacteria</taxon>
        <taxon>Pseudomonadati</taxon>
        <taxon>Spirochaetota</taxon>
        <taxon>Spirochaetia</taxon>
        <taxon>Leptospirales</taxon>
        <taxon>Leptospiraceae</taxon>
        <taxon>Leptospira</taxon>
    </lineage>
</organism>
<keyword evidence="2" id="KW-1185">Reference proteome</keyword>
<protein>
    <recommendedName>
        <fullName evidence="3">Lipoprotein</fullName>
    </recommendedName>
</protein>
<name>A0A4R9GSR9_9LEPT</name>
<dbReference type="AlphaFoldDB" id="A0A4R9GSR9"/>
<dbReference type="PROSITE" id="PS51257">
    <property type="entry name" value="PROKAR_LIPOPROTEIN"/>
    <property type="match status" value="1"/>
</dbReference>
<evidence type="ECO:0000313" key="2">
    <source>
        <dbReference type="Proteomes" id="UP000297855"/>
    </source>
</evidence>
<comment type="caution">
    <text evidence="1">The sequence shown here is derived from an EMBL/GenBank/DDBJ whole genome shotgun (WGS) entry which is preliminary data.</text>
</comment>
<gene>
    <name evidence="1" type="ORF">EHO61_02975</name>
</gene>
<evidence type="ECO:0008006" key="3">
    <source>
        <dbReference type="Google" id="ProtNLM"/>
    </source>
</evidence>
<evidence type="ECO:0000313" key="1">
    <source>
        <dbReference type="EMBL" id="TGK20845.1"/>
    </source>
</evidence>